<keyword evidence="1" id="KW-0812">Transmembrane</keyword>
<proteinExistence type="predicted"/>
<reference evidence="2 3" key="1">
    <citation type="submission" date="2019-07" db="EMBL/GenBank/DDBJ databases">
        <title>Ln-dependent methylotrophs.</title>
        <authorList>
            <person name="Tani A."/>
        </authorList>
    </citation>
    <scope>NUCLEOTIDE SEQUENCE [LARGE SCALE GENOMIC DNA]</scope>
    <source>
        <strain evidence="2 3">SM12</strain>
    </source>
</reference>
<keyword evidence="1" id="KW-0472">Membrane</keyword>
<organism evidence="2 3">
    <name type="scientific">Rhizobium straminoryzae</name>
    <dbReference type="NCBI Taxonomy" id="1387186"/>
    <lineage>
        <taxon>Bacteria</taxon>
        <taxon>Pseudomonadati</taxon>
        <taxon>Pseudomonadota</taxon>
        <taxon>Alphaproteobacteria</taxon>
        <taxon>Hyphomicrobiales</taxon>
        <taxon>Rhizobiaceae</taxon>
        <taxon>Rhizobium/Agrobacterium group</taxon>
        <taxon>Rhizobium</taxon>
    </lineage>
</organism>
<dbReference type="AlphaFoldDB" id="A0A549T748"/>
<protein>
    <submittedName>
        <fullName evidence="2">Uncharacterized protein</fullName>
    </submittedName>
</protein>
<name>A0A549T748_9HYPH</name>
<keyword evidence="1" id="KW-1133">Transmembrane helix</keyword>
<gene>
    <name evidence="2" type="ORF">FNA46_14660</name>
</gene>
<keyword evidence="3" id="KW-1185">Reference proteome</keyword>
<evidence type="ECO:0000313" key="2">
    <source>
        <dbReference type="EMBL" id="TRL37701.1"/>
    </source>
</evidence>
<feature type="transmembrane region" description="Helical" evidence="1">
    <location>
        <begin position="45"/>
        <end position="62"/>
    </location>
</feature>
<dbReference type="RefSeq" id="WP_143125962.1">
    <property type="nucleotide sequence ID" value="NZ_VJMG01000039.1"/>
</dbReference>
<accession>A0A549T748</accession>
<evidence type="ECO:0000313" key="3">
    <source>
        <dbReference type="Proteomes" id="UP000316801"/>
    </source>
</evidence>
<dbReference type="EMBL" id="VJMG01000039">
    <property type="protein sequence ID" value="TRL37701.1"/>
    <property type="molecule type" value="Genomic_DNA"/>
</dbReference>
<dbReference type="Proteomes" id="UP000316801">
    <property type="component" value="Unassembled WGS sequence"/>
</dbReference>
<comment type="caution">
    <text evidence="2">The sequence shown here is derived from an EMBL/GenBank/DDBJ whole genome shotgun (WGS) entry which is preliminary data.</text>
</comment>
<sequence length="76" mass="7973">MQIAETTMKTLARYVPLCRVTLAGVLLLGAAVALGFSPVEVPQSLQALLLAAGLIGIIFALGRKHHVVYSDNGENA</sequence>
<evidence type="ECO:0000256" key="1">
    <source>
        <dbReference type="SAM" id="Phobius"/>
    </source>
</evidence>
<feature type="transmembrane region" description="Helical" evidence="1">
    <location>
        <begin position="20"/>
        <end position="39"/>
    </location>
</feature>